<dbReference type="InterPro" id="IPR007627">
    <property type="entry name" value="RNA_pol_sigma70_r2"/>
</dbReference>
<keyword evidence="4 6" id="KW-0238">DNA-binding</keyword>
<feature type="domain" description="RNA polymerase sigma factor 70 region 4 type 2" evidence="9">
    <location>
        <begin position="267"/>
        <end position="316"/>
    </location>
</feature>
<evidence type="ECO:0000256" key="6">
    <source>
        <dbReference type="RuleBase" id="RU000716"/>
    </source>
</evidence>
<dbReference type="PANTHER" id="PTHR43133:SF8">
    <property type="entry name" value="RNA POLYMERASE SIGMA FACTOR HI_1459-RELATED"/>
    <property type="match status" value="1"/>
</dbReference>
<dbReference type="InterPro" id="IPR013324">
    <property type="entry name" value="RNA_pol_sigma_r3/r4-like"/>
</dbReference>
<dbReference type="InterPro" id="IPR039425">
    <property type="entry name" value="RNA_pol_sigma-70-like"/>
</dbReference>
<dbReference type="Pfam" id="PF08281">
    <property type="entry name" value="Sigma70_r4_2"/>
    <property type="match status" value="1"/>
</dbReference>
<evidence type="ECO:0000256" key="2">
    <source>
        <dbReference type="ARBA" id="ARBA00023015"/>
    </source>
</evidence>
<feature type="domain" description="RNA polymerase sigma-70 region 2" evidence="8">
    <location>
        <begin position="157"/>
        <end position="223"/>
    </location>
</feature>
<reference evidence="10" key="1">
    <citation type="submission" date="2023-03" db="EMBL/GenBank/DDBJ databases">
        <title>Edaphobacter sp.</title>
        <authorList>
            <person name="Huber K.J."/>
            <person name="Papendorf J."/>
            <person name="Pilke C."/>
            <person name="Bunk B."/>
            <person name="Sproeer C."/>
            <person name="Pester M."/>
        </authorList>
    </citation>
    <scope>NUCLEOTIDE SEQUENCE</scope>
    <source>
        <strain evidence="10">DSM 110680</strain>
    </source>
</reference>
<organism evidence="10">
    <name type="scientific">Telmatobacter sp. DSM 110680</name>
    <dbReference type="NCBI Taxonomy" id="3036704"/>
    <lineage>
        <taxon>Bacteria</taxon>
        <taxon>Pseudomonadati</taxon>
        <taxon>Acidobacteriota</taxon>
        <taxon>Terriglobia</taxon>
        <taxon>Terriglobales</taxon>
        <taxon>Acidobacteriaceae</taxon>
        <taxon>Telmatobacter</taxon>
    </lineage>
</organism>
<evidence type="ECO:0000313" key="10">
    <source>
        <dbReference type="EMBL" id="XBH17336.1"/>
    </source>
</evidence>
<dbReference type="AlphaFoldDB" id="A0AAU7DIX3"/>
<dbReference type="Gene3D" id="1.10.10.10">
    <property type="entry name" value="Winged helix-like DNA-binding domain superfamily/Winged helix DNA-binding domain"/>
    <property type="match status" value="1"/>
</dbReference>
<comment type="similarity">
    <text evidence="1 6">Belongs to the sigma-70 factor family. ECF subfamily.</text>
</comment>
<dbReference type="InterPro" id="IPR000838">
    <property type="entry name" value="RNA_pol_sigma70_ECF_CS"/>
</dbReference>
<dbReference type="NCBIfam" id="TIGR02937">
    <property type="entry name" value="sigma70-ECF"/>
    <property type="match status" value="1"/>
</dbReference>
<evidence type="ECO:0000256" key="4">
    <source>
        <dbReference type="ARBA" id="ARBA00023125"/>
    </source>
</evidence>
<dbReference type="SUPFAM" id="SSF88659">
    <property type="entry name" value="Sigma3 and sigma4 domains of RNA polymerase sigma factors"/>
    <property type="match status" value="1"/>
</dbReference>
<dbReference type="Pfam" id="PF04542">
    <property type="entry name" value="Sigma70_r2"/>
    <property type="match status" value="1"/>
</dbReference>
<evidence type="ECO:0000259" key="9">
    <source>
        <dbReference type="Pfam" id="PF08281"/>
    </source>
</evidence>
<dbReference type="EMBL" id="CP121196">
    <property type="protein sequence ID" value="XBH17336.1"/>
    <property type="molecule type" value="Genomic_DNA"/>
</dbReference>
<dbReference type="RefSeq" id="WP_348262567.1">
    <property type="nucleotide sequence ID" value="NZ_CP121196.1"/>
</dbReference>
<evidence type="ECO:0000259" key="8">
    <source>
        <dbReference type="Pfam" id="PF04542"/>
    </source>
</evidence>
<dbReference type="PROSITE" id="PS01063">
    <property type="entry name" value="SIGMA70_ECF"/>
    <property type="match status" value="1"/>
</dbReference>
<keyword evidence="2 6" id="KW-0805">Transcription regulation</keyword>
<dbReference type="Gene3D" id="1.10.1740.10">
    <property type="match status" value="1"/>
</dbReference>
<dbReference type="GO" id="GO:0006352">
    <property type="term" value="P:DNA-templated transcription initiation"/>
    <property type="evidence" value="ECO:0007669"/>
    <property type="project" value="InterPro"/>
</dbReference>
<evidence type="ECO:0000256" key="7">
    <source>
        <dbReference type="SAM" id="MobiDB-lite"/>
    </source>
</evidence>
<dbReference type="InterPro" id="IPR013325">
    <property type="entry name" value="RNA_pol_sigma_r2"/>
</dbReference>
<dbReference type="InterPro" id="IPR014284">
    <property type="entry name" value="RNA_pol_sigma-70_dom"/>
</dbReference>
<keyword evidence="3 6" id="KW-0731">Sigma factor</keyword>
<proteinExistence type="inferred from homology"/>
<feature type="region of interest" description="Disordered" evidence="7">
    <location>
        <begin position="52"/>
        <end position="104"/>
    </location>
</feature>
<evidence type="ECO:0000256" key="3">
    <source>
        <dbReference type="ARBA" id="ARBA00023082"/>
    </source>
</evidence>
<evidence type="ECO:0000256" key="5">
    <source>
        <dbReference type="ARBA" id="ARBA00023163"/>
    </source>
</evidence>
<gene>
    <name evidence="10" type="ORF">P8935_22565</name>
</gene>
<dbReference type="InterPro" id="IPR036388">
    <property type="entry name" value="WH-like_DNA-bd_sf"/>
</dbReference>
<dbReference type="GO" id="GO:0016987">
    <property type="term" value="F:sigma factor activity"/>
    <property type="evidence" value="ECO:0007669"/>
    <property type="project" value="UniProtKB-KW"/>
</dbReference>
<feature type="compositionally biased region" description="Acidic residues" evidence="7">
    <location>
        <begin position="88"/>
        <end position="102"/>
    </location>
</feature>
<accession>A0AAU7DIX3</accession>
<evidence type="ECO:0000256" key="1">
    <source>
        <dbReference type="ARBA" id="ARBA00010641"/>
    </source>
</evidence>
<dbReference type="InterPro" id="IPR013249">
    <property type="entry name" value="RNA_pol_sigma70_r4_t2"/>
</dbReference>
<dbReference type="GO" id="GO:0003677">
    <property type="term" value="F:DNA binding"/>
    <property type="evidence" value="ECO:0007669"/>
    <property type="project" value="UniProtKB-KW"/>
</dbReference>
<dbReference type="PANTHER" id="PTHR43133">
    <property type="entry name" value="RNA POLYMERASE ECF-TYPE SIGMA FACTO"/>
    <property type="match status" value="1"/>
</dbReference>
<dbReference type="SUPFAM" id="SSF88946">
    <property type="entry name" value="Sigma2 domain of RNA polymerase sigma factors"/>
    <property type="match status" value="1"/>
</dbReference>
<dbReference type="CDD" id="cd06171">
    <property type="entry name" value="Sigma70_r4"/>
    <property type="match status" value="1"/>
</dbReference>
<feature type="region of interest" description="Disordered" evidence="7">
    <location>
        <begin position="227"/>
        <end position="250"/>
    </location>
</feature>
<protein>
    <recommendedName>
        <fullName evidence="6">RNA polymerase sigma factor</fullName>
    </recommendedName>
</protein>
<name>A0AAU7DIX3_9BACT</name>
<sequence length="324" mass="35987">MRWPVRLIRDARESAPGDRRLVPFFDQVGIFGLKLAAAEGDGIEGHPMIAMSSQREDDGGKSTRLGSVSPGEPGTGKKPVNGAKSDPETDEYAQPSEEDGVPDDMATLVLDNPALGHGAPLNASDPQKPINYAIDESSDAAIMLRVAAGDETGFNYLVGKYHRAMISFLFRMVHNQAVAEELAQEVFLRVYRSRESYRAEAKFTTWLYRIATNLAVNHARDTRHERSASTVYLDAPDEESGTTPDVADDTPSVEQSILRDERMAAIRAHVMALPERQRMAVLMHKYQGMDYRQIGDVLKLSESATKSLLFRAYQTLRDKLKDFV</sequence>
<keyword evidence="5 6" id="KW-0804">Transcription</keyword>